<dbReference type="GO" id="GO:0005975">
    <property type="term" value="P:carbohydrate metabolic process"/>
    <property type="evidence" value="ECO:0007669"/>
    <property type="project" value="InterPro"/>
</dbReference>
<proteinExistence type="predicted"/>
<dbReference type="InterPro" id="IPR011330">
    <property type="entry name" value="Glyco_hydro/deAcase_b/a-brl"/>
</dbReference>
<dbReference type="SUPFAM" id="SSF88713">
    <property type="entry name" value="Glycoside hydrolase/deacetylase"/>
    <property type="match status" value="1"/>
</dbReference>
<dbReference type="AlphaFoldDB" id="A0A316V105"/>
<dbReference type="GO" id="GO:0098552">
    <property type="term" value="C:side of membrane"/>
    <property type="evidence" value="ECO:0007669"/>
    <property type="project" value="UniProtKB-KW"/>
</dbReference>
<keyword evidence="4" id="KW-0479">Metal-binding</keyword>
<keyword evidence="3" id="KW-0336">GPI-anchor</keyword>
<evidence type="ECO:0000256" key="3">
    <source>
        <dbReference type="ARBA" id="ARBA00022622"/>
    </source>
</evidence>
<dbReference type="GO" id="GO:0016810">
    <property type="term" value="F:hydrolase activity, acting on carbon-nitrogen (but not peptide) bonds"/>
    <property type="evidence" value="ECO:0007669"/>
    <property type="project" value="InterPro"/>
</dbReference>
<evidence type="ECO:0000256" key="9">
    <source>
        <dbReference type="SAM" id="SignalP"/>
    </source>
</evidence>
<dbReference type="InterPro" id="IPR002509">
    <property type="entry name" value="NODB_dom"/>
</dbReference>
<keyword evidence="3" id="KW-0325">Glycoprotein</keyword>
<protein>
    <submittedName>
        <fullName evidence="11">Glycoside hydrolase/deacetylase</fullName>
    </submittedName>
</protein>
<name>A0A316V105_9BASI</name>
<keyword evidence="7" id="KW-0119">Carbohydrate metabolism</keyword>
<evidence type="ECO:0000256" key="5">
    <source>
        <dbReference type="ARBA" id="ARBA00022729"/>
    </source>
</evidence>
<evidence type="ECO:0000256" key="7">
    <source>
        <dbReference type="ARBA" id="ARBA00023277"/>
    </source>
</evidence>
<evidence type="ECO:0000256" key="1">
    <source>
        <dbReference type="ARBA" id="ARBA00001941"/>
    </source>
</evidence>
<gene>
    <name evidence="11" type="ORF">FA14DRAFT_182896</name>
</gene>
<dbReference type="RefSeq" id="XP_025351532.1">
    <property type="nucleotide sequence ID" value="XM_025501260.1"/>
</dbReference>
<evidence type="ECO:0000256" key="4">
    <source>
        <dbReference type="ARBA" id="ARBA00022723"/>
    </source>
</evidence>
<feature type="chain" id="PRO_5016456286" evidence="9">
    <location>
        <begin position="19"/>
        <end position="296"/>
    </location>
</feature>
<dbReference type="Proteomes" id="UP000245771">
    <property type="component" value="Unassembled WGS sequence"/>
</dbReference>
<accession>A0A316V105</accession>
<keyword evidence="12" id="KW-1185">Reference proteome</keyword>
<feature type="signal peptide" evidence="9">
    <location>
        <begin position="1"/>
        <end position="18"/>
    </location>
</feature>
<comment type="cofactor">
    <cofactor evidence="1">
        <name>Co(2+)</name>
        <dbReference type="ChEBI" id="CHEBI:48828"/>
    </cofactor>
</comment>
<dbReference type="EMBL" id="KZ819615">
    <property type="protein sequence ID" value="PWN31230.1"/>
    <property type="molecule type" value="Genomic_DNA"/>
</dbReference>
<dbReference type="GO" id="GO:0046872">
    <property type="term" value="F:metal ion binding"/>
    <property type="evidence" value="ECO:0007669"/>
    <property type="project" value="UniProtKB-KW"/>
</dbReference>
<evidence type="ECO:0000256" key="8">
    <source>
        <dbReference type="ARBA" id="ARBA00023288"/>
    </source>
</evidence>
<keyword evidence="5 9" id="KW-0732">Signal</keyword>
<dbReference type="InParanoid" id="A0A316V105"/>
<feature type="domain" description="NodB homology" evidence="10">
    <location>
        <begin position="74"/>
        <end position="258"/>
    </location>
</feature>
<organism evidence="11 12">
    <name type="scientific">Meira miltonrushii</name>
    <dbReference type="NCBI Taxonomy" id="1280837"/>
    <lineage>
        <taxon>Eukaryota</taxon>
        <taxon>Fungi</taxon>
        <taxon>Dikarya</taxon>
        <taxon>Basidiomycota</taxon>
        <taxon>Ustilaginomycotina</taxon>
        <taxon>Exobasidiomycetes</taxon>
        <taxon>Exobasidiales</taxon>
        <taxon>Brachybasidiaceae</taxon>
        <taxon>Meira</taxon>
    </lineage>
</organism>
<dbReference type="PANTHER" id="PTHR46471:SF2">
    <property type="entry name" value="CHITIN DEACETYLASE-RELATED"/>
    <property type="match status" value="1"/>
</dbReference>
<evidence type="ECO:0000256" key="2">
    <source>
        <dbReference type="ARBA" id="ARBA00004609"/>
    </source>
</evidence>
<dbReference type="GeneID" id="37023041"/>
<reference evidence="11 12" key="1">
    <citation type="journal article" date="2018" name="Mol. Biol. Evol.">
        <title>Broad Genomic Sampling Reveals a Smut Pathogenic Ancestry of the Fungal Clade Ustilaginomycotina.</title>
        <authorList>
            <person name="Kijpornyongpan T."/>
            <person name="Mondo S.J."/>
            <person name="Barry K."/>
            <person name="Sandor L."/>
            <person name="Lee J."/>
            <person name="Lipzen A."/>
            <person name="Pangilinan J."/>
            <person name="LaButti K."/>
            <person name="Hainaut M."/>
            <person name="Henrissat B."/>
            <person name="Grigoriev I.V."/>
            <person name="Spatafora J.W."/>
            <person name="Aime M.C."/>
        </authorList>
    </citation>
    <scope>NUCLEOTIDE SEQUENCE [LARGE SCALE GENOMIC DNA]</scope>
    <source>
        <strain evidence="11 12">MCA 3882</strain>
    </source>
</reference>
<dbReference type="GO" id="GO:0005886">
    <property type="term" value="C:plasma membrane"/>
    <property type="evidence" value="ECO:0007669"/>
    <property type="project" value="UniProtKB-SubCell"/>
</dbReference>
<dbReference type="Pfam" id="PF01522">
    <property type="entry name" value="Polysacc_deac_1"/>
    <property type="match status" value="1"/>
</dbReference>
<evidence type="ECO:0000313" key="11">
    <source>
        <dbReference type="EMBL" id="PWN31230.1"/>
    </source>
</evidence>
<sequence>MLLTRFAFIASLVSMALAKGSFMPYLPEEVLADLAKRDPSEYETFALQNSSSTLAERGAPNGLNGIQDRCTASHCVSPSFDDGPYNNMRKIVDTADAAGFKVTFFVNANNYDCIYNERRVADLKYAYSHGHQICSHTASHPHLNSLTPAQIDTQVQVVETALYKILGVVPACIRPPYGEANQAVVDQLNNKWGYVVINWNFDTQDADGATVKYSESVIDKIKSPKHAIILMHETVDTTANTVFPYAIKKLQQNGYQTKDFYTVPNGLKFNGYKVVGKPSQRDSSWTCKGMPQPSDN</sequence>
<evidence type="ECO:0000256" key="6">
    <source>
        <dbReference type="ARBA" id="ARBA00022801"/>
    </source>
</evidence>
<dbReference type="PANTHER" id="PTHR46471">
    <property type="entry name" value="CHITIN DEACETYLASE"/>
    <property type="match status" value="1"/>
</dbReference>
<dbReference type="PROSITE" id="PS51677">
    <property type="entry name" value="NODB"/>
    <property type="match status" value="1"/>
</dbReference>
<evidence type="ECO:0000259" key="10">
    <source>
        <dbReference type="PROSITE" id="PS51677"/>
    </source>
</evidence>
<dbReference type="STRING" id="1280837.A0A316V105"/>
<keyword evidence="6 11" id="KW-0378">Hydrolase</keyword>
<dbReference type="OrthoDB" id="2125469at2759"/>
<keyword evidence="8" id="KW-0449">Lipoprotein</keyword>
<keyword evidence="3" id="KW-0472">Membrane</keyword>
<evidence type="ECO:0000313" key="12">
    <source>
        <dbReference type="Proteomes" id="UP000245771"/>
    </source>
</evidence>
<comment type="subcellular location">
    <subcellularLocation>
        <location evidence="2">Cell membrane</location>
        <topology evidence="2">Lipid-anchor</topology>
        <topology evidence="2">GPI-anchor</topology>
    </subcellularLocation>
</comment>
<dbReference type="Gene3D" id="3.20.20.370">
    <property type="entry name" value="Glycoside hydrolase/deacetylase"/>
    <property type="match status" value="1"/>
</dbReference>